<dbReference type="Pfam" id="PF07971">
    <property type="entry name" value="Glyco_hydro_92"/>
    <property type="match status" value="1"/>
</dbReference>
<comment type="subunit">
    <text evidence="2">Monomer.</text>
</comment>
<dbReference type="AlphaFoldDB" id="A0A5B8VS14"/>
<evidence type="ECO:0000259" key="4">
    <source>
        <dbReference type="Pfam" id="PF07971"/>
    </source>
</evidence>
<dbReference type="SUPFAM" id="SSF48208">
    <property type="entry name" value="Six-hairpin glycosidases"/>
    <property type="match status" value="1"/>
</dbReference>
<dbReference type="GO" id="GO:0005829">
    <property type="term" value="C:cytosol"/>
    <property type="evidence" value="ECO:0007669"/>
    <property type="project" value="TreeGrafter"/>
</dbReference>
<dbReference type="InterPro" id="IPR014718">
    <property type="entry name" value="GH-type_carb-bd"/>
</dbReference>
<keyword evidence="3" id="KW-0106">Calcium</keyword>
<dbReference type="GO" id="GO:0030246">
    <property type="term" value="F:carbohydrate binding"/>
    <property type="evidence" value="ECO:0007669"/>
    <property type="project" value="InterPro"/>
</dbReference>
<dbReference type="Gene3D" id="1.20.1610.10">
    <property type="entry name" value="alpha-1,2-mannosidases domains"/>
    <property type="match status" value="1"/>
</dbReference>
<evidence type="ECO:0000313" key="6">
    <source>
        <dbReference type="EMBL" id="QEC74240.1"/>
    </source>
</evidence>
<reference evidence="6 7" key="1">
    <citation type="journal article" date="2017" name="Int. J. Syst. Evol. Microbiol.">
        <title>Arachidicoccus ginsenosidivorans sp. nov., with ginsenoside-converting activity isolated from ginseng cultivating soil.</title>
        <authorList>
            <person name="Siddiqi M.Z."/>
            <person name="Aslam Z."/>
            <person name="Im W.T."/>
        </authorList>
    </citation>
    <scope>NUCLEOTIDE SEQUENCE [LARGE SCALE GENOMIC DNA]</scope>
    <source>
        <strain evidence="6 7">Gsoil 809</strain>
    </source>
</reference>
<dbReference type="Gene3D" id="1.20.1050.60">
    <property type="entry name" value="alpha-1,2-mannosidase"/>
    <property type="match status" value="1"/>
</dbReference>
<sequence length="713" mass="80436">MVSALLLLSFDNLNAQSKDAAPVDQVNVFLGSSGDHGQLSPAASYPFSMLSIVPQTDPWIHTGYEFYAKEFLGFAHSVFEGVGCEGSGANLLIKPFLGVDPMDCHLMKTGEAASPGFYSVAFKDGIKAAFTVSQKEGVHAYQFPDKSGDKNGVALNKRGLYFDLSHTRSNRFAAEEHRTDGTSISGWIEAGTTCSVGRYKIYYFIRLSQPVDWEELGHHKLVARLKDNTQKLMVRIGWSSTSAQYAKASISHESFDNIRRQTAAIWNKALSRIWVSTRKFSNQKVDSIQRARRSLFYSLLYRVIQSPYMISEKDGHFRNTKGEEEVSSMGRYNGWSVWDNYRTQLPLLSLAYGNRYQGMVTSLVGLYKKGKKDYATKNEPSNTVRTEHTDIVLLDAYHKGYQVDFASIIDSIKKEVDGLDFSHPDKALESSYDNWALGQIYKIMGDKNNSKIYTEKALGYKTVWQKEFADLSKSDIDRMGARGMYQGTVWQYRWLVPYDMQGMTQLIGSPEKLEDELDRFFDGNYYSQANEPDIAAPSLYNTTAHPSKAQALMHRYAVDTVTQFYFNGNSRGINPIIGPVYQNKPRAFLPTMDDDGGAMSGWFVFAGIGLFPALVGEPVYYLHVPLFEDLTINVSRASRSDKDPEKSKTFHIHVNNFAPDNCYIQKLMLNGRELKQNYLTDQQLRAGGTLVIYSSDKPADNRPIKKWISAIQN</sequence>
<dbReference type="InterPro" id="IPR050883">
    <property type="entry name" value="PNGase"/>
</dbReference>
<keyword evidence="6" id="KW-0378">Hydrolase</keyword>
<evidence type="ECO:0000256" key="3">
    <source>
        <dbReference type="ARBA" id="ARBA00022837"/>
    </source>
</evidence>
<evidence type="ECO:0000256" key="1">
    <source>
        <dbReference type="ARBA" id="ARBA00001913"/>
    </source>
</evidence>
<dbReference type="InterPro" id="IPR012939">
    <property type="entry name" value="Glyco_hydro_92"/>
</dbReference>
<dbReference type="InterPro" id="IPR008928">
    <property type="entry name" value="6-hairpin_glycosidase_sf"/>
</dbReference>
<gene>
    <name evidence="6" type="ORF">FSB73_08790</name>
</gene>
<dbReference type="InterPro" id="IPR041371">
    <property type="entry name" value="GH92_N"/>
</dbReference>
<comment type="cofactor">
    <cofactor evidence="1">
        <name>Ca(2+)</name>
        <dbReference type="ChEBI" id="CHEBI:29108"/>
    </cofactor>
</comment>
<dbReference type="GO" id="GO:0005975">
    <property type="term" value="P:carbohydrate metabolic process"/>
    <property type="evidence" value="ECO:0007669"/>
    <property type="project" value="InterPro"/>
</dbReference>
<proteinExistence type="predicted"/>
<name>A0A5B8VS14_9BACT</name>
<dbReference type="Pfam" id="PF17678">
    <property type="entry name" value="Glyco_hydro_92N"/>
    <property type="match status" value="1"/>
</dbReference>
<feature type="domain" description="Glycosyl hydrolase family 92 N-terminal" evidence="5">
    <location>
        <begin position="26"/>
        <end position="218"/>
    </location>
</feature>
<feature type="domain" description="Glycosyl hydrolase family 92" evidence="4">
    <location>
        <begin position="244"/>
        <end position="692"/>
    </location>
</feature>
<dbReference type="PANTHER" id="PTHR12143:SF39">
    <property type="entry name" value="SECRETED PROTEIN"/>
    <property type="match status" value="1"/>
</dbReference>
<evidence type="ECO:0000256" key="2">
    <source>
        <dbReference type="ARBA" id="ARBA00011245"/>
    </source>
</evidence>
<organism evidence="6 7">
    <name type="scientific">Arachidicoccus ginsenosidivorans</name>
    <dbReference type="NCBI Taxonomy" id="496057"/>
    <lineage>
        <taxon>Bacteria</taxon>
        <taxon>Pseudomonadati</taxon>
        <taxon>Bacteroidota</taxon>
        <taxon>Chitinophagia</taxon>
        <taxon>Chitinophagales</taxon>
        <taxon>Chitinophagaceae</taxon>
        <taxon>Arachidicoccus</taxon>
    </lineage>
</organism>
<dbReference type="KEGG" id="agi:FSB73_08790"/>
<dbReference type="GO" id="GO:0006516">
    <property type="term" value="P:glycoprotein catabolic process"/>
    <property type="evidence" value="ECO:0007669"/>
    <property type="project" value="TreeGrafter"/>
</dbReference>
<dbReference type="Gene3D" id="3.30.2080.10">
    <property type="entry name" value="GH92 mannosidase domain"/>
    <property type="match status" value="1"/>
</dbReference>
<dbReference type="GO" id="GO:0000224">
    <property type="term" value="F:peptide-N4-(N-acetyl-beta-glucosaminyl)asparagine amidase activity"/>
    <property type="evidence" value="ECO:0007669"/>
    <property type="project" value="TreeGrafter"/>
</dbReference>
<dbReference type="PANTHER" id="PTHR12143">
    <property type="entry name" value="PEPTIDE N-GLYCANASE PNGASE -RELATED"/>
    <property type="match status" value="1"/>
</dbReference>
<keyword evidence="7" id="KW-1185">Reference proteome</keyword>
<accession>A0A5B8VS14</accession>
<evidence type="ECO:0000313" key="7">
    <source>
        <dbReference type="Proteomes" id="UP000321291"/>
    </source>
</evidence>
<protein>
    <submittedName>
        <fullName evidence="6">Glycoside hydrolase family 92 protein</fullName>
    </submittedName>
</protein>
<dbReference type="Gene3D" id="2.70.98.10">
    <property type="match status" value="1"/>
</dbReference>
<dbReference type="OrthoDB" id="9804511at2"/>
<dbReference type="Proteomes" id="UP000321291">
    <property type="component" value="Chromosome"/>
</dbReference>
<evidence type="ECO:0000259" key="5">
    <source>
        <dbReference type="Pfam" id="PF17678"/>
    </source>
</evidence>
<dbReference type="EMBL" id="CP042434">
    <property type="protein sequence ID" value="QEC74240.1"/>
    <property type="molecule type" value="Genomic_DNA"/>
</dbReference>